<comment type="caution">
    <text evidence="2">The sequence shown here is derived from an EMBL/GenBank/DDBJ whole genome shotgun (WGS) entry which is preliminary data.</text>
</comment>
<accession>A0A5B7CG82</accession>
<organism evidence="2 3">
    <name type="scientific">Portunus trituberculatus</name>
    <name type="common">Swimming crab</name>
    <name type="synonym">Neptunus trituberculatus</name>
    <dbReference type="NCBI Taxonomy" id="210409"/>
    <lineage>
        <taxon>Eukaryota</taxon>
        <taxon>Metazoa</taxon>
        <taxon>Ecdysozoa</taxon>
        <taxon>Arthropoda</taxon>
        <taxon>Crustacea</taxon>
        <taxon>Multicrustacea</taxon>
        <taxon>Malacostraca</taxon>
        <taxon>Eumalacostraca</taxon>
        <taxon>Eucarida</taxon>
        <taxon>Decapoda</taxon>
        <taxon>Pleocyemata</taxon>
        <taxon>Brachyura</taxon>
        <taxon>Eubrachyura</taxon>
        <taxon>Portunoidea</taxon>
        <taxon>Portunidae</taxon>
        <taxon>Portuninae</taxon>
        <taxon>Portunus</taxon>
    </lineage>
</organism>
<dbReference type="EMBL" id="VSRR010000006">
    <property type="protein sequence ID" value="MPC07714.1"/>
    <property type="molecule type" value="Genomic_DNA"/>
</dbReference>
<reference evidence="2 3" key="1">
    <citation type="submission" date="2019-05" db="EMBL/GenBank/DDBJ databases">
        <title>Another draft genome of Portunus trituberculatus and its Hox gene families provides insights of decapod evolution.</title>
        <authorList>
            <person name="Jeong J.-H."/>
            <person name="Song I."/>
            <person name="Kim S."/>
            <person name="Choi T."/>
            <person name="Kim D."/>
            <person name="Ryu S."/>
            <person name="Kim W."/>
        </authorList>
    </citation>
    <scope>NUCLEOTIDE SEQUENCE [LARGE SCALE GENOMIC DNA]</scope>
    <source>
        <tissue evidence="2">Muscle</tissue>
    </source>
</reference>
<name>A0A5B7CG82_PORTR</name>
<dbReference type="Proteomes" id="UP000324222">
    <property type="component" value="Unassembled WGS sequence"/>
</dbReference>
<feature type="region of interest" description="Disordered" evidence="1">
    <location>
        <begin position="89"/>
        <end position="109"/>
    </location>
</feature>
<evidence type="ECO:0000313" key="2">
    <source>
        <dbReference type="EMBL" id="MPC07714.1"/>
    </source>
</evidence>
<sequence length="247" mass="27727">MRVSPPRDRSQVFTASPLTLHTKDNPGLGGASQDLPRLFPAELEGKGLRGWIACIPQLSISGPHARLLQAASQFRLPILKPVTQPVLNPSESTIQPASPSASQPILKPASQSVRPTGPFPAFNFLQKKVRQSFYISFFFMTCRFVCFPFRHYCSLFSRRVMARECGWSYEEPLGFNHRQVSTSPLLNTRPRYTANTFFFPFRVTYRGASGGVYCYCCRIKGEDLHEEVLQQRPVGVGLRGGYCRMGS</sequence>
<evidence type="ECO:0000256" key="1">
    <source>
        <dbReference type="SAM" id="MobiDB-lite"/>
    </source>
</evidence>
<proteinExistence type="predicted"/>
<protein>
    <submittedName>
        <fullName evidence="2">Uncharacterized protein</fullName>
    </submittedName>
</protein>
<evidence type="ECO:0000313" key="3">
    <source>
        <dbReference type="Proteomes" id="UP000324222"/>
    </source>
</evidence>
<dbReference type="AlphaFoldDB" id="A0A5B7CG82"/>
<keyword evidence="3" id="KW-1185">Reference proteome</keyword>
<gene>
    <name evidence="2" type="ORF">E2C01_000280</name>
</gene>